<organism evidence="2 3">
    <name type="scientific">Heterostelium pallidum (strain ATCC 26659 / Pp 5 / PN500)</name>
    <name type="common">Cellular slime mold</name>
    <name type="synonym">Polysphondylium pallidum</name>
    <dbReference type="NCBI Taxonomy" id="670386"/>
    <lineage>
        <taxon>Eukaryota</taxon>
        <taxon>Amoebozoa</taxon>
        <taxon>Evosea</taxon>
        <taxon>Eumycetozoa</taxon>
        <taxon>Dictyostelia</taxon>
        <taxon>Acytosteliales</taxon>
        <taxon>Acytosteliaceae</taxon>
        <taxon>Heterostelium</taxon>
    </lineage>
</organism>
<dbReference type="AlphaFoldDB" id="D3BF09"/>
<dbReference type="EMBL" id="ADBJ01000031">
    <property type="protein sequence ID" value="EFA80490.1"/>
    <property type="molecule type" value="Genomic_DNA"/>
</dbReference>
<dbReference type="RefSeq" id="XP_020432610.1">
    <property type="nucleotide sequence ID" value="XM_020578162.1"/>
</dbReference>
<dbReference type="GO" id="GO:0005739">
    <property type="term" value="C:mitochondrion"/>
    <property type="evidence" value="ECO:0007669"/>
    <property type="project" value="GOC"/>
</dbReference>
<dbReference type="PANTHER" id="PTHR47484:SF1">
    <property type="entry name" value="COMPLEX 1 PROTEIN CONTAINING PROTEIN, EXPRESSED"/>
    <property type="match status" value="1"/>
</dbReference>
<evidence type="ECO:0000259" key="1">
    <source>
        <dbReference type="Pfam" id="PF05347"/>
    </source>
</evidence>
<evidence type="ECO:0000313" key="3">
    <source>
        <dbReference type="Proteomes" id="UP000001396"/>
    </source>
</evidence>
<reference evidence="2 3" key="1">
    <citation type="journal article" date="2011" name="Genome Res.">
        <title>Phylogeny-wide analysis of social amoeba genomes highlights ancient origins for complex intercellular communication.</title>
        <authorList>
            <person name="Heidel A.J."/>
            <person name="Lawal H.M."/>
            <person name="Felder M."/>
            <person name="Schilde C."/>
            <person name="Helps N.R."/>
            <person name="Tunggal B."/>
            <person name="Rivero F."/>
            <person name="John U."/>
            <person name="Schleicher M."/>
            <person name="Eichinger L."/>
            <person name="Platzer M."/>
            <person name="Noegel A.A."/>
            <person name="Schaap P."/>
            <person name="Gloeckner G."/>
        </authorList>
    </citation>
    <scope>NUCLEOTIDE SEQUENCE [LARGE SCALE GENOMIC DNA]</scope>
    <source>
        <strain evidence="3">ATCC 26659 / Pp 5 / PN500</strain>
    </source>
</reference>
<dbReference type="Proteomes" id="UP000001396">
    <property type="component" value="Unassembled WGS sequence"/>
</dbReference>
<dbReference type="OMA" id="GRDCLMK"/>
<dbReference type="GeneID" id="31362807"/>
<dbReference type="InParanoid" id="D3BF09"/>
<gene>
    <name evidence="2" type="ORF">PPL_07326</name>
</gene>
<comment type="caution">
    <text evidence="2">The sequence shown here is derived from an EMBL/GenBank/DDBJ whole genome shotgun (WGS) entry which is preliminary data.</text>
</comment>
<keyword evidence="3" id="KW-1185">Reference proteome</keyword>
<dbReference type="PANTHER" id="PTHR47484">
    <property type="entry name" value="COMPLEX 1 PROTEIN CONTAINING PROTEIN, EXPRESSED"/>
    <property type="match status" value="1"/>
</dbReference>
<dbReference type="CDD" id="cd20267">
    <property type="entry name" value="Complex1_LYR_LYRM7"/>
    <property type="match status" value="1"/>
</dbReference>
<dbReference type="Pfam" id="PF05347">
    <property type="entry name" value="Complex1_LYR"/>
    <property type="match status" value="1"/>
</dbReference>
<feature type="domain" description="Complex 1 LYR protein" evidence="1">
    <location>
        <begin position="8"/>
        <end position="67"/>
    </location>
</feature>
<dbReference type="GO" id="GO:0034551">
    <property type="term" value="P:mitochondrial respiratory chain complex III assembly"/>
    <property type="evidence" value="ECO:0007669"/>
    <property type="project" value="InterPro"/>
</dbReference>
<accession>D3BF09</accession>
<evidence type="ECO:0000313" key="2">
    <source>
        <dbReference type="EMBL" id="EFA80490.1"/>
    </source>
</evidence>
<dbReference type="InterPro" id="IPR045298">
    <property type="entry name" value="Complex1_LYR_LYRM7"/>
</dbReference>
<dbReference type="InterPro" id="IPR008011">
    <property type="entry name" value="Complex1_LYR_dom"/>
</dbReference>
<sequence>MIVSTGNREAIKLYREIMRTLRHFTHTNEQGIPWKVILRDSVRNEYENSKFETDPHKQVEMIMVGRDCLMRIQHGMLTGKIDKDPESGGTGNPFQKV</sequence>
<proteinExistence type="predicted"/>
<protein>
    <recommendedName>
        <fullName evidence="1">Complex 1 LYR protein domain-containing protein</fullName>
    </recommendedName>
</protein>
<name>D3BF09_HETP5</name>